<evidence type="ECO:0000313" key="1">
    <source>
        <dbReference type="EMBL" id="KAB2933974.1"/>
    </source>
</evidence>
<sequence length="162" mass="18422">MKQLERVIFTGVIAAVSVLTSSCATQVREEKTTRQVEESAPVDPAEQIRRRNAELLGTEITEERIKDDLTGKTIFAYGPEEGEGRQLDVAWTIFAREIKEFAVQTVDGDDTAREIVVNVVFDDAPKSNERIEGAIRIRYEKDGEQWRFGSVRRAGERMQFQK</sequence>
<organism evidence="1 2">
    <name type="scientific">Leptonema illini</name>
    <dbReference type="NCBI Taxonomy" id="183"/>
    <lineage>
        <taxon>Bacteria</taxon>
        <taxon>Pseudomonadati</taxon>
        <taxon>Spirochaetota</taxon>
        <taxon>Spirochaetia</taxon>
        <taxon>Leptospirales</taxon>
        <taxon>Leptospiraceae</taxon>
        <taxon>Leptonema</taxon>
    </lineage>
</organism>
<comment type="caution">
    <text evidence="1">The sequence shown here is derived from an EMBL/GenBank/DDBJ whole genome shotgun (WGS) entry which is preliminary data.</text>
</comment>
<dbReference type="AlphaFoldDB" id="A0A833LZM3"/>
<dbReference type="EMBL" id="WBUI01000004">
    <property type="protein sequence ID" value="KAB2933974.1"/>
    <property type="molecule type" value="Genomic_DNA"/>
</dbReference>
<accession>A0A833LZM3</accession>
<protein>
    <recommendedName>
        <fullName evidence="3">Lipoprotein</fullName>
    </recommendedName>
</protein>
<proteinExistence type="predicted"/>
<evidence type="ECO:0000313" key="2">
    <source>
        <dbReference type="Proteomes" id="UP000460298"/>
    </source>
</evidence>
<evidence type="ECO:0008006" key="3">
    <source>
        <dbReference type="Google" id="ProtNLM"/>
    </source>
</evidence>
<gene>
    <name evidence="1" type="ORF">F9K24_05775</name>
</gene>
<reference evidence="1 2" key="1">
    <citation type="submission" date="2019-10" db="EMBL/GenBank/DDBJ databases">
        <title>Extracellular Electron Transfer in a Candidatus Methanoperedens spp. Enrichment Culture.</title>
        <authorList>
            <person name="Berger S."/>
            <person name="Rangel Shaw D."/>
            <person name="Berben T."/>
            <person name="In 'T Zandt M."/>
            <person name="Frank J."/>
            <person name="Reimann J."/>
            <person name="Jetten M.S.M."/>
            <person name="Welte C.U."/>
        </authorList>
    </citation>
    <scope>NUCLEOTIDE SEQUENCE [LARGE SCALE GENOMIC DNA]</scope>
    <source>
        <strain evidence="1">SB12</strain>
    </source>
</reference>
<dbReference type="Proteomes" id="UP000460298">
    <property type="component" value="Unassembled WGS sequence"/>
</dbReference>
<name>A0A833LZM3_9LEPT</name>
<dbReference type="PROSITE" id="PS51257">
    <property type="entry name" value="PROKAR_LIPOPROTEIN"/>
    <property type="match status" value="1"/>
</dbReference>